<keyword evidence="3" id="KW-0560">Oxidoreductase</keyword>
<dbReference type="GO" id="GO:0046872">
    <property type="term" value="F:metal ion binding"/>
    <property type="evidence" value="ECO:0007669"/>
    <property type="project" value="UniProtKB-KW"/>
</dbReference>
<name>A0A7C1AXC3_9BACT</name>
<dbReference type="AlphaFoldDB" id="A0A7C1AXC3"/>
<evidence type="ECO:0000259" key="6">
    <source>
        <dbReference type="Pfam" id="PF13183"/>
    </source>
</evidence>
<evidence type="ECO:0000256" key="5">
    <source>
        <dbReference type="ARBA" id="ARBA00023014"/>
    </source>
</evidence>
<dbReference type="Proteomes" id="UP000886355">
    <property type="component" value="Unassembled WGS sequence"/>
</dbReference>
<keyword evidence="1" id="KW-0004">4Fe-4S</keyword>
<proteinExistence type="predicted"/>
<keyword evidence="2" id="KW-0479">Metal-binding</keyword>
<dbReference type="GO" id="GO:0005886">
    <property type="term" value="C:plasma membrane"/>
    <property type="evidence" value="ECO:0007669"/>
    <property type="project" value="TreeGrafter"/>
</dbReference>
<dbReference type="PANTHER" id="PTHR43255">
    <property type="entry name" value="IRON-SULFUR-BINDING OXIDOREDUCTASE FADF-RELATED-RELATED"/>
    <property type="match status" value="1"/>
</dbReference>
<dbReference type="InterPro" id="IPR051460">
    <property type="entry name" value="HdrC_iron-sulfur_subunit"/>
</dbReference>
<dbReference type="EMBL" id="DQZW01000023">
    <property type="protein sequence ID" value="HDL89368.1"/>
    <property type="molecule type" value="Genomic_DNA"/>
</dbReference>
<reference evidence="7" key="1">
    <citation type="journal article" date="2020" name="mSystems">
        <title>Genome- and Community-Level Interaction Insights into Carbon Utilization and Element Cycling Functions of Hydrothermarchaeota in Hydrothermal Sediment.</title>
        <authorList>
            <person name="Zhou Z."/>
            <person name="Liu Y."/>
            <person name="Xu W."/>
            <person name="Pan J."/>
            <person name="Luo Z.H."/>
            <person name="Li M."/>
        </authorList>
    </citation>
    <scope>NUCLEOTIDE SEQUENCE [LARGE SCALE GENOMIC DNA]</scope>
    <source>
        <strain evidence="7">HyVt-19</strain>
    </source>
</reference>
<evidence type="ECO:0000256" key="2">
    <source>
        <dbReference type="ARBA" id="ARBA00022723"/>
    </source>
</evidence>
<dbReference type="PANTHER" id="PTHR43255:SF1">
    <property type="entry name" value="IRON-SULFUR-BINDING OXIDOREDUCTASE FADF-RELATED"/>
    <property type="match status" value="1"/>
</dbReference>
<dbReference type="Gene3D" id="1.10.1060.10">
    <property type="entry name" value="Alpha-helical ferredoxin"/>
    <property type="match status" value="1"/>
</dbReference>
<evidence type="ECO:0000256" key="3">
    <source>
        <dbReference type="ARBA" id="ARBA00023002"/>
    </source>
</evidence>
<dbReference type="InterPro" id="IPR017896">
    <property type="entry name" value="4Fe4S_Fe-S-bd"/>
</dbReference>
<dbReference type="InterPro" id="IPR009051">
    <property type="entry name" value="Helical_ferredxn"/>
</dbReference>
<protein>
    <submittedName>
        <fullName evidence="7">Heterodisulfide reductase</fullName>
    </submittedName>
</protein>
<keyword evidence="4" id="KW-0408">Iron</keyword>
<gene>
    <name evidence="7" type="ORF">ENG14_00510</name>
</gene>
<dbReference type="PROSITE" id="PS00198">
    <property type="entry name" value="4FE4S_FER_1"/>
    <property type="match status" value="1"/>
</dbReference>
<dbReference type="GO" id="GO:0016491">
    <property type="term" value="F:oxidoreductase activity"/>
    <property type="evidence" value="ECO:0007669"/>
    <property type="project" value="UniProtKB-KW"/>
</dbReference>
<sequence length="218" mass="24978">MNLHMEIVDYSIAEEFFEKRGLSPLMCFQCTKCTNGCPLTFAMDIYPHQIIRFIHLGYLNRALASKTIWICSSCQTCTTRCPNGVDIAGIMDRLKELAVRKGRVNPLVEDIRLFHRIFLENVNKMGRIHEPSLMMLYILQPSVLRKKLKDGSLQRDILKGLELFKKGRMKILPIGVDGRRNGKQTRGGLESDEKSCHLSGMFSGRDCTRLLRFYKGGF</sequence>
<organism evidence="7">
    <name type="scientific">Thermodesulforhabdus norvegica</name>
    <dbReference type="NCBI Taxonomy" id="39841"/>
    <lineage>
        <taxon>Bacteria</taxon>
        <taxon>Pseudomonadati</taxon>
        <taxon>Thermodesulfobacteriota</taxon>
        <taxon>Syntrophobacteria</taxon>
        <taxon>Syntrophobacterales</taxon>
        <taxon>Thermodesulforhabdaceae</taxon>
        <taxon>Thermodesulforhabdus</taxon>
    </lineage>
</organism>
<dbReference type="Pfam" id="PF13183">
    <property type="entry name" value="Fer4_8"/>
    <property type="match status" value="1"/>
</dbReference>
<keyword evidence="5" id="KW-0411">Iron-sulfur</keyword>
<feature type="domain" description="4Fe-4S ferredoxin-type" evidence="6">
    <location>
        <begin position="26"/>
        <end position="85"/>
    </location>
</feature>
<dbReference type="SUPFAM" id="SSF46548">
    <property type="entry name" value="alpha-helical ferredoxin"/>
    <property type="match status" value="1"/>
</dbReference>
<dbReference type="InterPro" id="IPR017900">
    <property type="entry name" value="4Fe4S_Fe_S_CS"/>
</dbReference>
<comment type="caution">
    <text evidence="7">The sequence shown here is derived from an EMBL/GenBank/DDBJ whole genome shotgun (WGS) entry which is preliminary data.</text>
</comment>
<dbReference type="GO" id="GO:0051539">
    <property type="term" value="F:4 iron, 4 sulfur cluster binding"/>
    <property type="evidence" value="ECO:0007669"/>
    <property type="project" value="UniProtKB-KW"/>
</dbReference>
<evidence type="ECO:0000256" key="4">
    <source>
        <dbReference type="ARBA" id="ARBA00023004"/>
    </source>
</evidence>
<accession>A0A7C1AXC3</accession>
<evidence type="ECO:0000313" key="7">
    <source>
        <dbReference type="EMBL" id="HDL89368.1"/>
    </source>
</evidence>
<evidence type="ECO:0000256" key="1">
    <source>
        <dbReference type="ARBA" id="ARBA00022485"/>
    </source>
</evidence>